<gene>
    <name evidence="1" type="ORF">EHEKIMEA_00192</name>
</gene>
<accession>A0AAE9K670</accession>
<name>A0AAE9K670_9CAUD</name>
<keyword evidence="2" id="KW-1185">Reference proteome</keyword>
<organism evidence="1 2">
    <name type="scientific">Cronobacter phage LPCS28</name>
    <dbReference type="NCBI Taxonomy" id="2924885"/>
    <lineage>
        <taxon>Viruses</taxon>
        <taxon>Duplodnaviria</taxon>
        <taxon>Heunggongvirae</taxon>
        <taxon>Uroviricota</taxon>
        <taxon>Caudoviricetes</taxon>
        <taxon>Pantevenvirales</taxon>
        <taxon>Straboviridae</taxon>
        <taxon>Nanhuvirus</taxon>
        <taxon>Nanhuvirus LPCS28</taxon>
    </lineage>
</organism>
<evidence type="ECO:0000313" key="1">
    <source>
        <dbReference type="EMBL" id="UNY47074.1"/>
    </source>
</evidence>
<evidence type="ECO:0000313" key="2">
    <source>
        <dbReference type="Proteomes" id="UP000832072"/>
    </source>
</evidence>
<proteinExistence type="predicted"/>
<dbReference type="EMBL" id="OM638103">
    <property type="protein sequence ID" value="UNY47074.1"/>
    <property type="molecule type" value="Genomic_DNA"/>
</dbReference>
<protein>
    <submittedName>
        <fullName evidence="1">Uncharacterized protein</fullName>
    </submittedName>
</protein>
<reference evidence="1 2" key="1">
    <citation type="submission" date="2022-02" db="EMBL/GenBank/DDBJ databases">
        <authorList>
            <person name="Tian F."/>
            <person name="Li J."/>
            <person name="Li F."/>
            <person name="Tong Y."/>
        </authorList>
    </citation>
    <scope>NUCLEOTIDE SEQUENCE [LARGE SCALE GENOMIC DNA]</scope>
</reference>
<sequence length="108" mass="12808">MIPERVESNMKPVKGHLIESDFFRWPTQDERLREPTGLHVICVTGYKGQVSFSNSIRTSWVERAFESDEGRFIETRNSVYSVDMDDTMWKVLQNELKHEKLDVERMKK</sequence>
<dbReference type="Proteomes" id="UP000832072">
    <property type="component" value="Segment"/>
</dbReference>